<name>A0ABP8L3A1_9MICO</name>
<feature type="region of interest" description="Disordered" evidence="1">
    <location>
        <begin position="1"/>
        <end position="75"/>
    </location>
</feature>
<evidence type="ECO:0000313" key="3">
    <source>
        <dbReference type="Proteomes" id="UP001500622"/>
    </source>
</evidence>
<dbReference type="EMBL" id="BAABGN010000005">
    <property type="protein sequence ID" value="GAA4421326.1"/>
    <property type="molecule type" value="Genomic_DNA"/>
</dbReference>
<sequence length="75" mass="7613">MGDFPKASPARVQPKSRHRPTPELATPANRPANAGRGAYSPASSVSSTAADSSTASLENGHGNVSPVAQASIWSV</sequence>
<comment type="caution">
    <text evidence="2">The sequence shown here is derived from an EMBL/GenBank/DDBJ whole genome shotgun (WGS) entry which is preliminary data.</text>
</comment>
<dbReference type="Proteomes" id="UP001500622">
    <property type="component" value="Unassembled WGS sequence"/>
</dbReference>
<accession>A0ABP8L3A1</accession>
<keyword evidence="3" id="KW-1185">Reference proteome</keyword>
<feature type="compositionally biased region" description="Polar residues" evidence="1">
    <location>
        <begin position="66"/>
        <end position="75"/>
    </location>
</feature>
<reference evidence="3" key="1">
    <citation type="journal article" date="2019" name="Int. J. Syst. Evol. Microbiol.">
        <title>The Global Catalogue of Microorganisms (GCM) 10K type strain sequencing project: providing services to taxonomists for standard genome sequencing and annotation.</title>
        <authorList>
            <consortium name="The Broad Institute Genomics Platform"/>
            <consortium name="The Broad Institute Genome Sequencing Center for Infectious Disease"/>
            <person name="Wu L."/>
            <person name="Ma J."/>
        </authorList>
    </citation>
    <scope>NUCLEOTIDE SEQUENCE [LARGE SCALE GENOMIC DNA]</scope>
    <source>
        <strain evidence="3">JCM 17810</strain>
    </source>
</reference>
<organism evidence="2 3">
    <name type="scientific">Georgenia halophila</name>
    <dbReference type="NCBI Taxonomy" id="620889"/>
    <lineage>
        <taxon>Bacteria</taxon>
        <taxon>Bacillati</taxon>
        <taxon>Actinomycetota</taxon>
        <taxon>Actinomycetes</taxon>
        <taxon>Micrococcales</taxon>
        <taxon>Bogoriellaceae</taxon>
        <taxon>Georgenia</taxon>
    </lineage>
</organism>
<gene>
    <name evidence="2" type="ORF">GCM10023169_14110</name>
</gene>
<feature type="compositionally biased region" description="Low complexity" evidence="1">
    <location>
        <begin position="38"/>
        <end position="56"/>
    </location>
</feature>
<protein>
    <submittedName>
        <fullName evidence="2">Uncharacterized protein</fullName>
    </submittedName>
</protein>
<evidence type="ECO:0000313" key="2">
    <source>
        <dbReference type="EMBL" id="GAA4421326.1"/>
    </source>
</evidence>
<evidence type="ECO:0000256" key="1">
    <source>
        <dbReference type="SAM" id="MobiDB-lite"/>
    </source>
</evidence>
<proteinExistence type="predicted"/>